<dbReference type="Proteomes" id="UP000463964">
    <property type="component" value="Segment"/>
</dbReference>
<evidence type="ECO:0000313" key="1">
    <source>
        <dbReference type="EMBL" id="QHB38792.1"/>
    </source>
</evidence>
<dbReference type="SUPFAM" id="SSF47413">
    <property type="entry name" value="lambda repressor-like DNA-binding domains"/>
    <property type="match status" value="1"/>
</dbReference>
<reference evidence="1 2" key="1">
    <citation type="journal article" date="2020" name="Viruses">
        <title>Diversity and Host Interactions Among Virulent and Temperate Baltic Sea Flavobacterium Phages.</title>
        <authorList>
            <person name="Nilsson E."/>
            <person name="Bayfield O.W."/>
            <person name="Lundin D."/>
            <person name="Antson A.A."/>
            <person name="Holmfeldt K."/>
        </authorList>
    </citation>
    <scope>NUCLEOTIDE SEQUENCE [LARGE SCALE GENOMIC DNA]</scope>
</reference>
<dbReference type="Gene3D" id="1.10.260.40">
    <property type="entry name" value="lambda repressor-like DNA-binding domains"/>
    <property type="match status" value="1"/>
</dbReference>
<proteinExistence type="predicted"/>
<protein>
    <submittedName>
        <fullName evidence="1">Uncharacterized protein</fullName>
    </submittedName>
</protein>
<accession>A0A6B9L9U7</accession>
<gene>
    <name evidence="1" type="ORF">hemulen61_gp031</name>
</gene>
<name>A0A6B9L9U7_9CAUD</name>
<keyword evidence="2" id="KW-1185">Reference proteome</keyword>
<dbReference type="EMBL" id="MN812208">
    <property type="protein sequence ID" value="QHB38792.1"/>
    <property type="molecule type" value="Genomic_DNA"/>
</dbReference>
<dbReference type="InterPro" id="IPR010982">
    <property type="entry name" value="Lambda_DNA-bd_dom_sf"/>
</dbReference>
<evidence type="ECO:0000313" key="2">
    <source>
        <dbReference type="Proteomes" id="UP000463964"/>
    </source>
</evidence>
<dbReference type="GO" id="GO:0003677">
    <property type="term" value="F:DNA binding"/>
    <property type="evidence" value="ECO:0007669"/>
    <property type="project" value="InterPro"/>
</dbReference>
<organism evidence="1 2">
    <name type="scientific">Flavobacterium phage vB_FspS_hemulen6-1</name>
    <dbReference type="NCBI Taxonomy" id="2686247"/>
    <lineage>
        <taxon>Viruses</taxon>
        <taxon>Duplodnaviria</taxon>
        <taxon>Heunggongvirae</taxon>
        <taxon>Uroviricota</taxon>
        <taxon>Caudoviricetes</taxon>
        <taxon>Lillamyvirus</taxon>
        <taxon>Lillamyvirus hemulen</taxon>
    </lineage>
</organism>
<sequence>MKLNKIIKQLQQDSGMNQREFAKYYEISYSTLNHVITNEQRCGIDFFEKVLIKMKLDYHVEIKQA</sequence>